<evidence type="ECO:0000313" key="11">
    <source>
        <dbReference type="EMBL" id="ABK16857.1"/>
    </source>
</evidence>
<dbReference type="HOGENOM" id="CLU_000445_8_1_7"/>
<evidence type="ECO:0000256" key="3">
    <source>
        <dbReference type="ARBA" id="ARBA00022840"/>
    </source>
</evidence>
<evidence type="ECO:0000259" key="10">
    <source>
        <dbReference type="PROSITE" id="PS50113"/>
    </source>
</evidence>
<evidence type="ECO:0000256" key="5">
    <source>
        <dbReference type="ARBA" id="ARBA00023125"/>
    </source>
</evidence>
<dbReference type="SUPFAM" id="SSF55785">
    <property type="entry name" value="PYP-like sensor domain (PAS domain)"/>
    <property type="match status" value="1"/>
</dbReference>
<dbReference type="Gene3D" id="1.10.8.60">
    <property type="match status" value="1"/>
</dbReference>
<dbReference type="STRING" id="335543.Sfum_1164"/>
<dbReference type="PANTHER" id="PTHR32071">
    <property type="entry name" value="TRANSCRIPTIONAL REGULATORY PROTEIN"/>
    <property type="match status" value="1"/>
</dbReference>
<dbReference type="Pfam" id="PF25601">
    <property type="entry name" value="AAA_lid_14"/>
    <property type="match status" value="1"/>
</dbReference>
<dbReference type="GO" id="GO:0006355">
    <property type="term" value="P:regulation of DNA-templated transcription"/>
    <property type="evidence" value="ECO:0007669"/>
    <property type="project" value="InterPro"/>
</dbReference>
<dbReference type="FunFam" id="3.40.50.300:FF:000006">
    <property type="entry name" value="DNA-binding transcriptional regulator NtrC"/>
    <property type="match status" value="1"/>
</dbReference>
<dbReference type="InterPro" id="IPR035965">
    <property type="entry name" value="PAS-like_dom_sf"/>
</dbReference>
<keyword evidence="5" id="KW-0238">DNA-binding</keyword>
<dbReference type="InterPro" id="IPR027417">
    <property type="entry name" value="P-loop_NTPase"/>
</dbReference>
<dbReference type="InterPro" id="IPR025662">
    <property type="entry name" value="Sigma_54_int_dom_ATP-bd_1"/>
</dbReference>
<dbReference type="KEGG" id="sfu:Sfum_1164"/>
<dbReference type="Pfam" id="PF18024">
    <property type="entry name" value="HTH_50"/>
    <property type="match status" value="1"/>
</dbReference>
<organism evidence="11 12">
    <name type="scientific">Syntrophobacter fumaroxidans (strain DSM 10017 / MPOB)</name>
    <dbReference type="NCBI Taxonomy" id="335543"/>
    <lineage>
        <taxon>Bacteria</taxon>
        <taxon>Pseudomonadati</taxon>
        <taxon>Thermodesulfobacteriota</taxon>
        <taxon>Syntrophobacteria</taxon>
        <taxon>Syntrophobacterales</taxon>
        <taxon>Syntrophobacteraceae</taxon>
        <taxon>Syntrophobacter</taxon>
    </lineage>
</organism>
<feature type="domain" description="Sigma-54 factor interaction" evidence="8">
    <location>
        <begin position="172"/>
        <end position="401"/>
    </location>
</feature>
<gene>
    <name evidence="11" type="ordered locus">Sfum_1164</name>
</gene>
<dbReference type="FunCoup" id="A0LHF5">
    <property type="interactions" value="43"/>
</dbReference>
<sequence length="501" mass="56514">MVSRLNPCFSAMAKTEGSANKCLDCELEDILEASHDGQFISDGEGNIVMVNSAWERICGIHRDFVVGKNARDMVAQKFYTESSVIAAIEARKKITIMLEMTRGEKIGQKIMATAIPIWGEDGEIKRVVANIRDITEILYLKDLLEKTKQLNEIYAAELEQMRFQQLTRNCDVIARSPETRRVLEMAAQVAKVDSTVLIIGESGAGKEVIANAIHRLSQRNEGPLIKINCGAIPENLLESELFGYDSGAFTGARKQGKPGMFELAEKGTLFLDEVGDITLNLQVKLLRALQDHSIMRVGGLKPVPVDARIVAATNRNLREMVSSGAFREDLYYRLNVVSIEIPPLRERKEDIPLLVQYFLERINKRYQFNKRFSPAVVDQFLSYSWPGNIRELENVIERMLVMTEDEELHVRHLPAYIRNQALPLEGGMVVPANLPLHKAIEQVEKQLIEQALKKYGSTRKAAAALKLNQSTVVRKIKRYNIAVCLEGDKMQTCFEDPRLKI</sequence>
<dbReference type="InterPro" id="IPR030828">
    <property type="entry name" value="HTH_TyrR"/>
</dbReference>
<name>A0LHF5_SYNFM</name>
<dbReference type="InterPro" id="IPR058031">
    <property type="entry name" value="AAA_lid_NorR"/>
</dbReference>
<keyword evidence="6" id="KW-0804">Transcription</keyword>
<dbReference type="SMART" id="SM00091">
    <property type="entry name" value="PAS"/>
    <property type="match status" value="1"/>
</dbReference>
<dbReference type="SUPFAM" id="SSF52540">
    <property type="entry name" value="P-loop containing nucleoside triphosphate hydrolases"/>
    <property type="match status" value="1"/>
</dbReference>
<dbReference type="InterPro" id="IPR025944">
    <property type="entry name" value="Sigma_54_int_dom_CS"/>
</dbReference>
<dbReference type="NCBIfam" id="TIGR00229">
    <property type="entry name" value="sensory_box"/>
    <property type="match status" value="1"/>
</dbReference>
<dbReference type="SUPFAM" id="SSF46689">
    <property type="entry name" value="Homeodomain-like"/>
    <property type="match status" value="1"/>
</dbReference>
<evidence type="ECO:0000256" key="2">
    <source>
        <dbReference type="ARBA" id="ARBA00022797"/>
    </source>
</evidence>
<dbReference type="PROSITE" id="PS00688">
    <property type="entry name" value="SIGMA54_INTERACT_3"/>
    <property type="match status" value="1"/>
</dbReference>
<dbReference type="CDD" id="cd00130">
    <property type="entry name" value="PAS"/>
    <property type="match status" value="1"/>
</dbReference>
<dbReference type="GO" id="GO:0005524">
    <property type="term" value="F:ATP binding"/>
    <property type="evidence" value="ECO:0007669"/>
    <property type="project" value="UniProtKB-KW"/>
</dbReference>
<keyword evidence="4" id="KW-0805">Transcription regulation</keyword>
<evidence type="ECO:0000256" key="7">
    <source>
        <dbReference type="ARBA" id="ARBA00029500"/>
    </source>
</evidence>
<dbReference type="eggNOG" id="COG3829">
    <property type="taxonomic scope" value="Bacteria"/>
</dbReference>
<dbReference type="InterPro" id="IPR000700">
    <property type="entry name" value="PAS-assoc_C"/>
</dbReference>
<dbReference type="PROSITE" id="PS50113">
    <property type="entry name" value="PAC"/>
    <property type="match status" value="1"/>
</dbReference>
<dbReference type="RefSeq" id="WP_011698028.1">
    <property type="nucleotide sequence ID" value="NC_008554.1"/>
</dbReference>
<accession>A0LHF5</accession>
<dbReference type="OrthoDB" id="9763792at2"/>
<evidence type="ECO:0000256" key="6">
    <source>
        <dbReference type="ARBA" id="ARBA00023163"/>
    </source>
</evidence>
<dbReference type="SMART" id="SM00382">
    <property type="entry name" value="AAA"/>
    <property type="match status" value="1"/>
</dbReference>
<dbReference type="EMBL" id="CP000478">
    <property type="protein sequence ID" value="ABK16857.1"/>
    <property type="molecule type" value="Genomic_DNA"/>
</dbReference>
<dbReference type="PROSITE" id="PS50112">
    <property type="entry name" value="PAS"/>
    <property type="match status" value="1"/>
</dbReference>
<dbReference type="GO" id="GO:0003677">
    <property type="term" value="F:DNA binding"/>
    <property type="evidence" value="ECO:0007669"/>
    <property type="project" value="UniProtKB-KW"/>
</dbReference>
<dbReference type="CDD" id="cd00009">
    <property type="entry name" value="AAA"/>
    <property type="match status" value="1"/>
</dbReference>
<dbReference type="Gene3D" id="3.40.50.300">
    <property type="entry name" value="P-loop containing nucleotide triphosphate hydrolases"/>
    <property type="match status" value="1"/>
</dbReference>
<dbReference type="Gene3D" id="1.10.10.60">
    <property type="entry name" value="Homeodomain-like"/>
    <property type="match status" value="1"/>
</dbReference>
<dbReference type="Pfam" id="PF00158">
    <property type="entry name" value="Sigma54_activat"/>
    <property type="match status" value="1"/>
</dbReference>
<dbReference type="PROSITE" id="PS00675">
    <property type="entry name" value="SIGMA54_INTERACT_1"/>
    <property type="match status" value="1"/>
</dbReference>
<evidence type="ECO:0000259" key="9">
    <source>
        <dbReference type="PROSITE" id="PS50112"/>
    </source>
</evidence>
<feature type="domain" description="PAS" evidence="9">
    <location>
        <begin position="23"/>
        <end position="82"/>
    </location>
</feature>
<dbReference type="PROSITE" id="PS00676">
    <property type="entry name" value="SIGMA54_INTERACT_2"/>
    <property type="match status" value="1"/>
</dbReference>
<dbReference type="Pfam" id="PF13426">
    <property type="entry name" value="PAS_9"/>
    <property type="match status" value="1"/>
</dbReference>
<keyword evidence="3" id="KW-0067">ATP-binding</keyword>
<dbReference type="InterPro" id="IPR002078">
    <property type="entry name" value="Sigma_54_int"/>
</dbReference>
<dbReference type="AlphaFoldDB" id="A0LHF5"/>
<dbReference type="InterPro" id="IPR000014">
    <property type="entry name" value="PAS"/>
</dbReference>
<reference evidence="11 12" key="1">
    <citation type="submission" date="2006-10" db="EMBL/GenBank/DDBJ databases">
        <title>Complete sequence of Syntrophobacter fumaroxidans MPOB.</title>
        <authorList>
            <consortium name="US DOE Joint Genome Institute"/>
            <person name="Copeland A."/>
            <person name="Lucas S."/>
            <person name="Lapidus A."/>
            <person name="Barry K."/>
            <person name="Detter J.C."/>
            <person name="Glavina del Rio T."/>
            <person name="Hammon N."/>
            <person name="Israni S."/>
            <person name="Pitluck S."/>
            <person name="Goltsman E.G."/>
            <person name="Martinez M."/>
            <person name="Schmutz J."/>
            <person name="Larimer F."/>
            <person name="Land M."/>
            <person name="Hauser L."/>
            <person name="Kyrpides N."/>
            <person name="Kim E."/>
            <person name="Boone D.R."/>
            <person name="Brockman F."/>
            <person name="Culley D."/>
            <person name="Ferry J."/>
            <person name="Gunsalus R."/>
            <person name="McInerney M.J."/>
            <person name="Morrison M."/>
            <person name="Plugge C."/>
            <person name="Rohlin L."/>
            <person name="Scholten J."/>
            <person name="Sieber J."/>
            <person name="Stams A.J.M."/>
            <person name="Worm P."/>
            <person name="Henstra A.M."/>
            <person name="Richardson P."/>
        </authorList>
    </citation>
    <scope>NUCLEOTIDE SEQUENCE [LARGE SCALE GENOMIC DNA]</scope>
    <source>
        <strain evidence="12">DSM 10017 / MPOB</strain>
    </source>
</reference>
<dbReference type="Proteomes" id="UP000001784">
    <property type="component" value="Chromosome"/>
</dbReference>
<dbReference type="InParanoid" id="A0LHF5"/>
<dbReference type="InterPro" id="IPR025943">
    <property type="entry name" value="Sigma_54_int_dom_ATP-bd_2"/>
</dbReference>
<dbReference type="PANTHER" id="PTHR32071:SF57">
    <property type="entry name" value="C4-DICARBOXYLATE TRANSPORT TRANSCRIPTIONAL REGULATORY PROTEIN DCTD"/>
    <property type="match status" value="1"/>
</dbReference>
<dbReference type="Gene3D" id="3.30.450.20">
    <property type="entry name" value="PAS domain"/>
    <property type="match status" value="1"/>
</dbReference>
<proteinExistence type="predicted"/>
<protein>
    <recommendedName>
        <fullName evidence="7">HTH-type transcriptional regulatory protein TyrR</fullName>
    </recommendedName>
</protein>
<dbReference type="InterPro" id="IPR009057">
    <property type="entry name" value="Homeodomain-like_sf"/>
</dbReference>
<feature type="domain" description="PAC" evidence="10">
    <location>
        <begin position="92"/>
        <end position="146"/>
    </location>
</feature>
<keyword evidence="1" id="KW-0547">Nucleotide-binding</keyword>
<dbReference type="PROSITE" id="PS50045">
    <property type="entry name" value="SIGMA54_INTERACT_4"/>
    <property type="match status" value="1"/>
</dbReference>
<dbReference type="InterPro" id="IPR003593">
    <property type="entry name" value="AAA+_ATPase"/>
</dbReference>
<keyword evidence="2" id="KW-0058">Aromatic hydrocarbons catabolism</keyword>
<evidence type="ECO:0000259" key="8">
    <source>
        <dbReference type="PROSITE" id="PS50045"/>
    </source>
</evidence>
<evidence type="ECO:0000256" key="4">
    <source>
        <dbReference type="ARBA" id="ARBA00023015"/>
    </source>
</evidence>
<evidence type="ECO:0000256" key="1">
    <source>
        <dbReference type="ARBA" id="ARBA00022741"/>
    </source>
</evidence>
<evidence type="ECO:0000313" key="12">
    <source>
        <dbReference type="Proteomes" id="UP000001784"/>
    </source>
</evidence>
<keyword evidence="12" id="KW-1185">Reference proteome</keyword>